<dbReference type="PATRIC" id="fig|1299334.3.peg.138"/>
<dbReference type="AlphaFoldDB" id="X8EEH7"/>
<gene>
    <name evidence="1" type="ORF">I553_2896</name>
</gene>
<evidence type="ECO:0000313" key="1">
    <source>
        <dbReference type="EMBL" id="EUA78606.1"/>
    </source>
</evidence>
<name>X8EEH7_MYCXE</name>
<accession>X8EEH7</accession>
<reference evidence="1" key="1">
    <citation type="submission" date="2014-01" db="EMBL/GenBank/DDBJ databases">
        <authorList>
            <person name="Brown-Elliot B."/>
            <person name="Wallace R."/>
            <person name="Lenaerts A."/>
            <person name="Ordway D."/>
            <person name="DeGroote M.A."/>
            <person name="Parker T."/>
            <person name="Sizemore C."/>
            <person name="Tallon L.J."/>
            <person name="Sadzewicz L.K."/>
            <person name="Sengamalay N."/>
            <person name="Fraser C.M."/>
            <person name="Hine E."/>
            <person name="Shefchek K.A."/>
            <person name="Das S.P."/>
            <person name="Tettelin H."/>
        </authorList>
    </citation>
    <scope>NUCLEOTIDE SEQUENCE [LARGE SCALE GENOMIC DNA]</scope>
    <source>
        <strain evidence="1">4042</strain>
    </source>
</reference>
<protein>
    <submittedName>
        <fullName evidence="1">Uncharacterized protein</fullName>
    </submittedName>
</protein>
<sequence>MEATLAVAAIARQIEIRSVESYFPVTAGLTAVVTAPIRARVRQRNPGDLRN</sequence>
<proteinExistence type="predicted"/>
<organism evidence="1">
    <name type="scientific">Mycobacterium xenopi 4042</name>
    <dbReference type="NCBI Taxonomy" id="1299334"/>
    <lineage>
        <taxon>Bacteria</taxon>
        <taxon>Bacillati</taxon>
        <taxon>Actinomycetota</taxon>
        <taxon>Actinomycetes</taxon>
        <taxon>Mycobacteriales</taxon>
        <taxon>Mycobacteriaceae</taxon>
        <taxon>Mycobacterium</taxon>
    </lineage>
</organism>
<comment type="caution">
    <text evidence="1">The sequence shown here is derived from an EMBL/GenBank/DDBJ whole genome shotgun (WGS) entry which is preliminary data.</text>
</comment>
<dbReference type="EMBL" id="JAOB01000004">
    <property type="protein sequence ID" value="EUA78606.1"/>
    <property type="molecule type" value="Genomic_DNA"/>
</dbReference>